<organism evidence="2 3">
    <name type="scientific">Chryseobacterium candidae</name>
    <dbReference type="NCBI Taxonomy" id="1978493"/>
    <lineage>
        <taxon>Bacteria</taxon>
        <taxon>Pseudomonadati</taxon>
        <taxon>Bacteroidota</taxon>
        <taxon>Flavobacteriia</taxon>
        <taxon>Flavobacteriales</taxon>
        <taxon>Weeksellaceae</taxon>
        <taxon>Chryseobacterium group</taxon>
        <taxon>Chryseobacterium</taxon>
    </lineage>
</organism>
<gene>
    <name evidence="2" type="ORF">EK417_19615</name>
</gene>
<protein>
    <submittedName>
        <fullName evidence="2">AraC family transcriptional regulator</fullName>
    </submittedName>
</protein>
<evidence type="ECO:0000313" key="2">
    <source>
        <dbReference type="EMBL" id="THV56353.1"/>
    </source>
</evidence>
<dbReference type="Pfam" id="PF12833">
    <property type="entry name" value="HTH_18"/>
    <property type="match status" value="1"/>
</dbReference>
<comment type="caution">
    <text evidence="2">The sequence shown here is derived from an EMBL/GenBank/DDBJ whole genome shotgun (WGS) entry which is preliminary data.</text>
</comment>
<dbReference type="InterPro" id="IPR018060">
    <property type="entry name" value="HTH_AraC"/>
</dbReference>
<keyword evidence="3" id="KW-1185">Reference proteome</keyword>
<proteinExistence type="predicted"/>
<dbReference type="Proteomes" id="UP000306038">
    <property type="component" value="Unassembled WGS sequence"/>
</dbReference>
<evidence type="ECO:0000259" key="1">
    <source>
        <dbReference type="PROSITE" id="PS01124"/>
    </source>
</evidence>
<reference evidence="2 3" key="1">
    <citation type="submission" date="2019-01" db="EMBL/GenBank/DDBJ databases">
        <authorList>
            <person name="B I."/>
            <person name="Ch S."/>
            <person name="Ch V.R."/>
        </authorList>
    </citation>
    <scope>NUCLEOTIDE SEQUENCE [LARGE SCALE GENOMIC DNA]</scope>
    <source>
        <strain evidence="2 3">JC507</strain>
    </source>
</reference>
<name>A0ABY2R4Z1_9FLAO</name>
<sequence length="287" mass="33553">MELDSHKFKSQKRMTIKIYRPENPVLKKYIECFYILEQTSEEPSAAYFTFPSIYTIVTASEKTETLVTKNKITTRYCSSNPIETNLVSDFNEPVLVSYEGVINEITTYFKPLGINPFIPNNLRCYSEGSFPDFSPYEDYKETMAAILSIKDPEEKIKALESYWLSKFRPFEDVLLTEVLTEMFHTDNINQSMTKLSYATGRSRTTINKHFDQHICKTPSQFKKIIRFRAAVQSRLDDKNRAGLSYSLDYFDQSHMIRDFKKLTGFTPKVFFSKITTLEKGLIKWMFI</sequence>
<dbReference type="Gene3D" id="1.10.10.60">
    <property type="entry name" value="Homeodomain-like"/>
    <property type="match status" value="1"/>
</dbReference>
<evidence type="ECO:0000313" key="3">
    <source>
        <dbReference type="Proteomes" id="UP000306038"/>
    </source>
</evidence>
<feature type="domain" description="HTH araC/xylS-type" evidence="1">
    <location>
        <begin position="173"/>
        <end position="273"/>
    </location>
</feature>
<dbReference type="PROSITE" id="PS01124">
    <property type="entry name" value="HTH_ARAC_FAMILY_2"/>
    <property type="match status" value="1"/>
</dbReference>
<dbReference type="EMBL" id="SDLV01000055">
    <property type="protein sequence ID" value="THV56353.1"/>
    <property type="molecule type" value="Genomic_DNA"/>
</dbReference>
<accession>A0ABY2R4Z1</accession>